<feature type="domain" description="BBSome complex member BBS5 PH" evidence="8">
    <location>
        <begin position="164"/>
        <end position="218"/>
    </location>
</feature>
<dbReference type="PANTHER" id="PTHR21351">
    <property type="entry name" value="BARDET-BIEDL SYNDROME PROTEIN 5"/>
    <property type="match status" value="1"/>
</dbReference>
<feature type="domain" description="BBSome complex member BBS5 PH" evidence="8">
    <location>
        <begin position="47"/>
        <end position="84"/>
    </location>
</feature>
<dbReference type="AlphaFoldDB" id="A0A4P9WPP7"/>
<dbReference type="GO" id="GO:0036064">
    <property type="term" value="C:ciliary basal body"/>
    <property type="evidence" value="ECO:0007669"/>
    <property type="project" value="TreeGrafter"/>
</dbReference>
<evidence type="ECO:0000256" key="4">
    <source>
        <dbReference type="ARBA" id="ARBA00022490"/>
    </source>
</evidence>
<evidence type="ECO:0000313" key="9">
    <source>
        <dbReference type="EMBL" id="RKO92786.1"/>
    </source>
</evidence>
<dbReference type="GO" id="GO:0032266">
    <property type="term" value="F:phosphatidylinositol-3-phosphate binding"/>
    <property type="evidence" value="ECO:0007669"/>
    <property type="project" value="TreeGrafter"/>
</dbReference>
<gene>
    <name evidence="9" type="ORF">BDK51DRAFT_27975</name>
</gene>
<protein>
    <recommendedName>
        <fullName evidence="8">BBSome complex member BBS5 PH domain-containing protein</fullName>
    </recommendedName>
</protein>
<comment type="subcellular location">
    <subcellularLocation>
        <location evidence="1">Cell projection</location>
        <location evidence="1">Cilium</location>
    </subcellularLocation>
    <subcellularLocation>
        <location evidence="2">Cytoplasm</location>
        <location evidence="2">Cytoskeleton</location>
    </subcellularLocation>
</comment>
<keyword evidence="4" id="KW-0963">Cytoplasm</keyword>
<evidence type="ECO:0000256" key="2">
    <source>
        <dbReference type="ARBA" id="ARBA00004245"/>
    </source>
</evidence>
<dbReference type="OrthoDB" id="10261999at2759"/>
<dbReference type="GO" id="GO:0060271">
    <property type="term" value="P:cilium assembly"/>
    <property type="evidence" value="ECO:0007669"/>
    <property type="project" value="TreeGrafter"/>
</dbReference>
<evidence type="ECO:0000256" key="1">
    <source>
        <dbReference type="ARBA" id="ARBA00004138"/>
    </source>
</evidence>
<evidence type="ECO:0000256" key="6">
    <source>
        <dbReference type="ARBA" id="ARBA00023212"/>
    </source>
</evidence>
<dbReference type="EMBL" id="KZ994498">
    <property type="protein sequence ID" value="RKO92786.1"/>
    <property type="molecule type" value="Genomic_DNA"/>
</dbReference>
<comment type="similarity">
    <text evidence="3">Belongs to the BBS5 family.</text>
</comment>
<dbReference type="Pfam" id="PF07289">
    <property type="entry name" value="BBL5"/>
    <property type="match status" value="1"/>
</dbReference>
<name>A0A4P9WPP7_9FUNG</name>
<evidence type="ECO:0000256" key="3">
    <source>
        <dbReference type="ARBA" id="ARBA00005822"/>
    </source>
</evidence>
<dbReference type="InterPro" id="IPR006606">
    <property type="entry name" value="BBL5"/>
</dbReference>
<evidence type="ECO:0000256" key="5">
    <source>
        <dbReference type="ARBA" id="ARBA00023069"/>
    </source>
</evidence>
<accession>A0A4P9WPP7</accession>
<keyword evidence="10" id="KW-1185">Reference proteome</keyword>
<dbReference type="PANTHER" id="PTHR21351:SF0">
    <property type="entry name" value="BARDET-BIEDL SYNDROME 5 PROTEIN"/>
    <property type="match status" value="1"/>
</dbReference>
<feature type="non-terminal residue" evidence="9">
    <location>
        <position position="379"/>
    </location>
</feature>
<dbReference type="Proteomes" id="UP000269721">
    <property type="component" value="Unassembled WGS sequence"/>
</dbReference>
<dbReference type="GO" id="GO:0034464">
    <property type="term" value="C:BBSome"/>
    <property type="evidence" value="ECO:0007669"/>
    <property type="project" value="InterPro"/>
</dbReference>
<keyword evidence="7" id="KW-0966">Cell projection</keyword>
<evidence type="ECO:0000313" key="10">
    <source>
        <dbReference type="Proteomes" id="UP000269721"/>
    </source>
</evidence>
<evidence type="ECO:0000256" key="7">
    <source>
        <dbReference type="ARBA" id="ARBA00023273"/>
    </source>
</evidence>
<proteinExistence type="inferred from homology"/>
<organism evidence="9 10">
    <name type="scientific">Blyttiomyces helicus</name>
    <dbReference type="NCBI Taxonomy" id="388810"/>
    <lineage>
        <taxon>Eukaryota</taxon>
        <taxon>Fungi</taxon>
        <taxon>Fungi incertae sedis</taxon>
        <taxon>Chytridiomycota</taxon>
        <taxon>Chytridiomycota incertae sedis</taxon>
        <taxon>Chytridiomycetes</taxon>
        <taxon>Chytridiomycetes incertae sedis</taxon>
        <taxon>Blyttiomyces</taxon>
    </lineage>
</organism>
<reference evidence="10" key="1">
    <citation type="journal article" date="2018" name="Nat. Microbiol.">
        <title>Leveraging single-cell genomics to expand the fungal tree of life.</title>
        <authorList>
            <person name="Ahrendt S.R."/>
            <person name="Quandt C.A."/>
            <person name="Ciobanu D."/>
            <person name="Clum A."/>
            <person name="Salamov A."/>
            <person name="Andreopoulos B."/>
            <person name="Cheng J.F."/>
            <person name="Woyke T."/>
            <person name="Pelin A."/>
            <person name="Henrissat B."/>
            <person name="Reynolds N.K."/>
            <person name="Benny G.L."/>
            <person name="Smith M.E."/>
            <person name="James T.Y."/>
            <person name="Grigoriev I.V."/>
        </authorList>
    </citation>
    <scope>NUCLEOTIDE SEQUENCE [LARGE SCALE GENOMIC DNA]</scope>
</reference>
<dbReference type="SMART" id="SM00683">
    <property type="entry name" value="DM16"/>
    <property type="match status" value="2"/>
</dbReference>
<keyword evidence="6" id="KW-0206">Cytoskeleton</keyword>
<keyword evidence="5" id="KW-0969">Cilium</keyword>
<evidence type="ECO:0000259" key="8">
    <source>
        <dbReference type="SMART" id="SM00683"/>
    </source>
</evidence>
<dbReference type="InterPro" id="IPR014003">
    <property type="entry name" value="BBS5_PH"/>
</dbReference>
<sequence length="379" mass="42082">MSTSSVVDSLRASGWLPSRSEEPEHCWQDREIRFDVPALSLATRAGEEIVDTLEDVEDTKGNNVKSSKINLSIGYDAISSISTRTVDSRLRGQPTDALHLYARHGDCKLEFMFTSVAGGAHAALRLFTSVQGLYRSYCTSKVYRDLKVRSAVVQGGELIVLPSEQIVDKLTGVWNLSTEHGNLGIFFITTVRLVWFAISNEAFNVSIPYLQMNAVKLQNSRFGPALAIDTSDYRLGFRIDPAEKLKEVGKQIRKLWKVYGANPIFGVQYVVEEDHNKLILVLHQPTGQSLTITHSSVAEEDTFLLPTDPSDPADDDVVRAAVVALYRTDAPTRGGGDHEVVWDPDLGLAIERVRVEGVTLPQLWSLPSWRDDSELGHFL</sequence>